<sequence length="35" mass="4129">MCVYIYTHIWCILGTCSGLHYYHISMISDRLHIGK</sequence>
<accession>A0A0E9U352</accession>
<dbReference type="EMBL" id="GBXM01049199">
    <property type="protein sequence ID" value="JAH59378.1"/>
    <property type="molecule type" value="Transcribed_RNA"/>
</dbReference>
<evidence type="ECO:0000313" key="1">
    <source>
        <dbReference type="EMBL" id="JAH59378.1"/>
    </source>
</evidence>
<protein>
    <submittedName>
        <fullName evidence="1">Uncharacterized protein</fullName>
    </submittedName>
</protein>
<proteinExistence type="predicted"/>
<reference evidence="1" key="2">
    <citation type="journal article" date="2015" name="Fish Shellfish Immunol.">
        <title>Early steps in the European eel (Anguilla anguilla)-Vibrio vulnificus interaction in the gills: Role of the RtxA13 toxin.</title>
        <authorList>
            <person name="Callol A."/>
            <person name="Pajuelo D."/>
            <person name="Ebbesson L."/>
            <person name="Teles M."/>
            <person name="MacKenzie S."/>
            <person name="Amaro C."/>
        </authorList>
    </citation>
    <scope>NUCLEOTIDE SEQUENCE</scope>
</reference>
<dbReference type="AlphaFoldDB" id="A0A0E9U352"/>
<organism evidence="1">
    <name type="scientific">Anguilla anguilla</name>
    <name type="common">European freshwater eel</name>
    <name type="synonym">Muraena anguilla</name>
    <dbReference type="NCBI Taxonomy" id="7936"/>
    <lineage>
        <taxon>Eukaryota</taxon>
        <taxon>Metazoa</taxon>
        <taxon>Chordata</taxon>
        <taxon>Craniata</taxon>
        <taxon>Vertebrata</taxon>
        <taxon>Euteleostomi</taxon>
        <taxon>Actinopterygii</taxon>
        <taxon>Neopterygii</taxon>
        <taxon>Teleostei</taxon>
        <taxon>Anguilliformes</taxon>
        <taxon>Anguillidae</taxon>
        <taxon>Anguilla</taxon>
    </lineage>
</organism>
<name>A0A0E9U352_ANGAN</name>
<reference evidence="1" key="1">
    <citation type="submission" date="2014-11" db="EMBL/GenBank/DDBJ databases">
        <authorList>
            <person name="Amaro Gonzalez C."/>
        </authorList>
    </citation>
    <scope>NUCLEOTIDE SEQUENCE</scope>
</reference>